<reference evidence="3 4" key="1">
    <citation type="submission" date="2022-05" db="EMBL/GenBank/DDBJ databases">
        <authorList>
            <person name="Park J.-S."/>
        </authorList>
    </citation>
    <scope>NUCLEOTIDE SEQUENCE [LARGE SCALE GENOMIC DNA]</scope>
    <source>
        <strain evidence="3 4">2012CJ34-2</strain>
    </source>
</reference>
<evidence type="ECO:0000313" key="3">
    <source>
        <dbReference type="EMBL" id="MCL6271767.1"/>
    </source>
</evidence>
<dbReference type="InterPro" id="IPR011008">
    <property type="entry name" value="Dimeric_a/b-barrel"/>
</dbReference>
<keyword evidence="1" id="KW-0812">Transmembrane</keyword>
<dbReference type="PANTHER" id="PTHR40057">
    <property type="entry name" value="SLR1162 PROTEIN"/>
    <property type="match status" value="1"/>
</dbReference>
<feature type="transmembrane region" description="Helical" evidence="1">
    <location>
        <begin position="128"/>
        <end position="150"/>
    </location>
</feature>
<comment type="caution">
    <text evidence="3">The sequence shown here is derived from an EMBL/GenBank/DDBJ whole genome shotgun (WGS) entry which is preliminary data.</text>
</comment>
<keyword evidence="1" id="KW-1133">Transmembrane helix</keyword>
<dbReference type="Proteomes" id="UP001203338">
    <property type="component" value="Unassembled WGS sequence"/>
</dbReference>
<feature type="domain" description="ABM" evidence="2">
    <location>
        <begin position="10"/>
        <end position="89"/>
    </location>
</feature>
<gene>
    <name evidence="3" type="ORF">M3P05_17750</name>
</gene>
<keyword evidence="1" id="KW-0472">Membrane</keyword>
<dbReference type="SUPFAM" id="SSF54909">
    <property type="entry name" value="Dimeric alpha+beta barrel"/>
    <property type="match status" value="1"/>
</dbReference>
<dbReference type="Pfam" id="PF03992">
    <property type="entry name" value="ABM"/>
    <property type="match status" value="1"/>
</dbReference>
<name>A0ABT0PK52_9GAMM</name>
<protein>
    <recommendedName>
        <fullName evidence="2">ABM domain-containing protein</fullName>
    </recommendedName>
</protein>
<evidence type="ECO:0000256" key="1">
    <source>
        <dbReference type="SAM" id="Phobius"/>
    </source>
</evidence>
<sequence>MKKSNDNLDPVTVVVSNHVKRGKEKEFKKWASGIAKASHSFSGHQGTSIVKNPENSSEKYVVYTSIFRFDNHINLAQWEESDERRQWIERLQPLITKAADYQKVNGLEYWFDIPEVTIAPKPPKHRMALVTLLAIYPLILLIPSIVAKLVPPSMPWYLVTLVSCIFTVILMTWLVMPGMTRIFSFWLFRKK</sequence>
<dbReference type="InterPro" id="IPR007138">
    <property type="entry name" value="ABM_dom"/>
</dbReference>
<accession>A0ABT0PK52</accession>
<keyword evidence="4" id="KW-1185">Reference proteome</keyword>
<dbReference type="Gene3D" id="3.30.70.100">
    <property type="match status" value="1"/>
</dbReference>
<dbReference type="RefSeq" id="WP_249701411.1">
    <property type="nucleotide sequence ID" value="NZ_JAMFLX010000032.1"/>
</dbReference>
<dbReference type="InterPro" id="IPR038762">
    <property type="entry name" value="ABM_predict"/>
</dbReference>
<organism evidence="3 4">
    <name type="scientific">Parendozoicomonas callyspongiae</name>
    <dbReference type="NCBI Taxonomy" id="2942213"/>
    <lineage>
        <taxon>Bacteria</taxon>
        <taxon>Pseudomonadati</taxon>
        <taxon>Pseudomonadota</taxon>
        <taxon>Gammaproteobacteria</taxon>
        <taxon>Oceanospirillales</taxon>
        <taxon>Endozoicomonadaceae</taxon>
        <taxon>Parendozoicomonas</taxon>
    </lineage>
</organism>
<proteinExistence type="predicted"/>
<evidence type="ECO:0000313" key="4">
    <source>
        <dbReference type="Proteomes" id="UP001203338"/>
    </source>
</evidence>
<evidence type="ECO:0000259" key="2">
    <source>
        <dbReference type="Pfam" id="PF03992"/>
    </source>
</evidence>
<dbReference type="PANTHER" id="PTHR40057:SF1">
    <property type="entry name" value="SLR1162 PROTEIN"/>
    <property type="match status" value="1"/>
</dbReference>
<feature type="transmembrane region" description="Helical" evidence="1">
    <location>
        <begin position="156"/>
        <end position="176"/>
    </location>
</feature>
<dbReference type="EMBL" id="JAMFLX010000032">
    <property type="protein sequence ID" value="MCL6271767.1"/>
    <property type="molecule type" value="Genomic_DNA"/>
</dbReference>